<dbReference type="EMBL" id="JADOUF010000001">
    <property type="protein sequence ID" value="MBG6141676.1"/>
    <property type="molecule type" value="Genomic_DNA"/>
</dbReference>
<evidence type="ECO:0000313" key="1">
    <source>
        <dbReference type="EMBL" id="MBG6141676.1"/>
    </source>
</evidence>
<keyword evidence="2" id="KW-1185">Reference proteome</keyword>
<gene>
    <name evidence="1" type="ORF">IW245_007870</name>
</gene>
<dbReference type="InterPro" id="IPR010982">
    <property type="entry name" value="Lambda_DNA-bd_dom_sf"/>
</dbReference>
<dbReference type="Proteomes" id="UP000622552">
    <property type="component" value="Unassembled WGS sequence"/>
</dbReference>
<protein>
    <submittedName>
        <fullName evidence="1">Transcriptional regulator with XRE-family HTH domain</fullName>
    </submittedName>
</protein>
<reference evidence="1" key="1">
    <citation type="submission" date="2020-11" db="EMBL/GenBank/DDBJ databases">
        <title>Sequencing the genomes of 1000 actinobacteria strains.</title>
        <authorList>
            <person name="Klenk H.-P."/>
        </authorList>
    </citation>
    <scope>NUCLEOTIDE SEQUENCE</scope>
    <source>
        <strain evidence="1">DSM 45356</strain>
    </source>
</reference>
<dbReference type="InterPro" id="IPR001387">
    <property type="entry name" value="Cro/C1-type_HTH"/>
</dbReference>
<dbReference type="GO" id="GO:0003677">
    <property type="term" value="F:DNA binding"/>
    <property type="evidence" value="ECO:0007669"/>
    <property type="project" value="InterPro"/>
</dbReference>
<sequence>MNERLRTTMLRGGVSVEELAEACEVDPKTVERWISHNRVPHRRHRWAAAQRLGTDETYLWPDVLAKGDGRLAEASRSELTEVYPDRASIPRDTWLRLLTGTQEHMDVLVYSGTFFAQTQPRVAAMLAERVSAGVQVRLCFGDPESQAVAVRDQEEGLGGTMGAKIRASLTYYRDLVRFDGCEIRLHATTLYNSIFRYDDELIVNAHVYGEPASLNPALHFRKLDGGTLFAHYTASFDRVWSEAVPWNPGG</sequence>
<dbReference type="AlphaFoldDB" id="A0A8J7H053"/>
<dbReference type="SUPFAM" id="SSF47413">
    <property type="entry name" value="lambda repressor-like DNA-binding domains"/>
    <property type="match status" value="1"/>
</dbReference>
<accession>A0A8J7H053</accession>
<evidence type="ECO:0000313" key="2">
    <source>
        <dbReference type="Proteomes" id="UP000622552"/>
    </source>
</evidence>
<organism evidence="1 2">
    <name type="scientific">Longispora fulva</name>
    <dbReference type="NCBI Taxonomy" id="619741"/>
    <lineage>
        <taxon>Bacteria</taxon>
        <taxon>Bacillati</taxon>
        <taxon>Actinomycetota</taxon>
        <taxon>Actinomycetes</taxon>
        <taxon>Micromonosporales</taxon>
        <taxon>Micromonosporaceae</taxon>
        <taxon>Longispora</taxon>
    </lineage>
</organism>
<dbReference type="CDD" id="cd00093">
    <property type="entry name" value="HTH_XRE"/>
    <property type="match status" value="1"/>
</dbReference>
<proteinExistence type="predicted"/>
<name>A0A8J7H053_9ACTN</name>
<comment type="caution">
    <text evidence="1">The sequence shown here is derived from an EMBL/GenBank/DDBJ whole genome shotgun (WGS) entry which is preliminary data.</text>
</comment>
<dbReference type="Gene3D" id="1.10.260.40">
    <property type="entry name" value="lambda repressor-like DNA-binding domains"/>
    <property type="match status" value="1"/>
</dbReference>